<dbReference type="FunFam" id="3.90.1150.10:FF:000018">
    <property type="entry name" value="Histidine decarboxylase"/>
    <property type="match status" value="1"/>
</dbReference>
<dbReference type="InterPro" id="IPR015421">
    <property type="entry name" value="PyrdxlP-dep_Trfase_major"/>
</dbReference>
<dbReference type="FunFam" id="3.40.640.10:FF:000025">
    <property type="entry name" value="Histidine decarboxylase"/>
    <property type="match status" value="1"/>
</dbReference>
<organism evidence="7 8">
    <name type="scientific">Daphnia magna</name>
    <dbReference type="NCBI Taxonomy" id="35525"/>
    <lineage>
        <taxon>Eukaryota</taxon>
        <taxon>Metazoa</taxon>
        <taxon>Ecdysozoa</taxon>
        <taxon>Arthropoda</taxon>
        <taxon>Crustacea</taxon>
        <taxon>Branchiopoda</taxon>
        <taxon>Diplostraca</taxon>
        <taxon>Cladocera</taxon>
        <taxon>Anomopoda</taxon>
        <taxon>Daphniidae</taxon>
        <taxon>Daphnia</taxon>
    </lineage>
</organism>
<keyword evidence="8" id="KW-1185">Reference proteome</keyword>
<dbReference type="SUPFAM" id="SSF53383">
    <property type="entry name" value="PLP-dependent transferases"/>
    <property type="match status" value="1"/>
</dbReference>
<evidence type="ECO:0000256" key="5">
    <source>
        <dbReference type="ARBA" id="ARBA00023239"/>
    </source>
</evidence>
<evidence type="ECO:0000256" key="1">
    <source>
        <dbReference type="ARBA" id="ARBA00001933"/>
    </source>
</evidence>
<dbReference type="EMBL" id="LRGB01001151">
    <property type="protein sequence ID" value="KZS13445.1"/>
    <property type="molecule type" value="Genomic_DNA"/>
</dbReference>
<keyword evidence="3" id="KW-0210">Decarboxylase</keyword>
<dbReference type="GO" id="GO:0016831">
    <property type="term" value="F:carboxy-lyase activity"/>
    <property type="evidence" value="ECO:0007669"/>
    <property type="project" value="UniProtKB-KW"/>
</dbReference>
<comment type="similarity">
    <text evidence="2">Belongs to the group II decarboxylase family.</text>
</comment>
<dbReference type="PANTHER" id="PTHR11999:SF70">
    <property type="entry name" value="MIP05841P"/>
    <property type="match status" value="1"/>
</dbReference>
<evidence type="ECO:0000256" key="2">
    <source>
        <dbReference type="ARBA" id="ARBA00009533"/>
    </source>
</evidence>
<comment type="caution">
    <text evidence="7">The sequence shown here is derived from an EMBL/GenBank/DDBJ whole genome shotgun (WGS) entry which is preliminary data.</text>
</comment>
<dbReference type="InterPro" id="IPR015424">
    <property type="entry name" value="PyrdxlP-dep_Trfase"/>
</dbReference>
<dbReference type="PROSITE" id="PS00392">
    <property type="entry name" value="DDC_GAD_HDC_YDC"/>
    <property type="match status" value="1"/>
</dbReference>
<comment type="cofactor">
    <cofactor evidence="1 6">
        <name>pyridoxal 5'-phosphate</name>
        <dbReference type="ChEBI" id="CHEBI:597326"/>
    </cofactor>
</comment>
<dbReference type="Gene3D" id="3.40.640.10">
    <property type="entry name" value="Type I PLP-dependent aspartate aminotransferase-like (Major domain)"/>
    <property type="match status" value="1"/>
</dbReference>
<keyword evidence="4 6" id="KW-0663">Pyridoxal phosphate</keyword>
<dbReference type="GO" id="GO:0030170">
    <property type="term" value="F:pyridoxal phosphate binding"/>
    <property type="evidence" value="ECO:0007669"/>
    <property type="project" value="InterPro"/>
</dbReference>
<dbReference type="OrthoDB" id="639767at2759"/>
<proteinExistence type="inferred from homology"/>
<gene>
    <name evidence="7" type="ORF">APZ42_021388</name>
</gene>
<dbReference type="InterPro" id="IPR002129">
    <property type="entry name" value="PyrdxlP-dep_de-COase"/>
</dbReference>
<sequence length="623" mass="69400">MDTKEFRQRGREMVDYIAEYMESVGERRVTPDVEPGYLRDLIPSKAPYEGEGWPEIMADVETKIMPGVTHWQHPRFHAYFPSGNSFPSILGDMLSDGIGAIGFSWAASPACTELETIVLDWLGQMIGLPSDFLSFPENSIGGGVMQASASECVLVCLLAARAQKIKELKALHPFVEDGVLLSKLVAYCSKEAHSCVEKAAMIAFTKLRILDPDADLSLRGATLAQAIEEDKAMGLVPFFVSATLGTTSCVSFDNLAEIGPIAEEAGTWLHVDGAYAGNAMICPEFKYLMKGIEHAMSFNCNPNKWLLTNFDCSTMWVRDRFKLTQALVVDPLYLQHSHSGKSIDYRHWGIPLSRRFRALKLWFVIRNYGVAGLQNYIREHCRLAKCFEALVREDDRFEVCNIVRMGLVCFRLKGNDNNDLNKKLLSNINESGKLHMVPAAVHGKFVIRFCVCAQDAKDSDIEYAWDVITEYATELLEAEIVKEKSGLPLDVLEHSNEEVGQVAHKVEISELMDLMERVHMPIQKQNSIASIGRQGSLASVGRQQSLAIIGRQQSLASIGRQQSLAYIGEVGNNLSEGGEQETANKPRQRPSLAKRLSKRQFSFTDTIEFVGMVNTAQDESMNP</sequence>
<feature type="modified residue" description="N6-(pyridoxal phosphate)lysine" evidence="6">
    <location>
        <position position="304"/>
    </location>
</feature>
<dbReference type="PANTHER" id="PTHR11999">
    <property type="entry name" value="GROUP II PYRIDOXAL-5-PHOSPHATE DECARBOXYLASE"/>
    <property type="match status" value="1"/>
</dbReference>
<keyword evidence="5" id="KW-0456">Lyase</keyword>
<dbReference type="CDD" id="cd06450">
    <property type="entry name" value="DOPA_deC_like"/>
    <property type="match status" value="1"/>
</dbReference>
<dbReference type="PRINTS" id="PR00800">
    <property type="entry name" value="YHDCRBOXLASE"/>
</dbReference>
<dbReference type="Gene3D" id="3.90.1150.10">
    <property type="entry name" value="Aspartate Aminotransferase, domain 1"/>
    <property type="match status" value="1"/>
</dbReference>
<dbReference type="GO" id="GO:0005737">
    <property type="term" value="C:cytoplasm"/>
    <property type="evidence" value="ECO:0007669"/>
    <property type="project" value="TreeGrafter"/>
</dbReference>
<accession>A0A0N8DDY2</accession>
<dbReference type="FunFam" id="1.20.1340.10:FF:000001">
    <property type="entry name" value="Histidine decarboxylase"/>
    <property type="match status" value="1"/>
</dbReference>
<evidence type="ECO:0000256" key="6">
    <source>
        <dbReference type="PIRSR" id="PIRSR602129-50"/>
    </source>
</evidence>
<dbReference type="STRING" id="35525.A0A0N8DDY2"/>
<name>A0A0N8DDY2_9CRUS</name>
<protein>
    <submittedName>
        <fullName evidence="7">Aromatic-L-amino-acid decarboxylase</fullName>
    </submittedName>
</protein>
<evidence type="ECO:0000256" key="3">
    <source>
        <dbReference type="ARBA" id="ARBA00022793"/>
    </source>
</evidence>
<evidence type="ECO:0000313" key="7">
    <source>
        <dbReference type="EMBL" id="KZS13445.1"/>
    </source>
</evidence>
<dbReference type="GO" id="GO:0006520">
    <property type="term" value="P:amino acid metabolic process"/>
    <property type="evidence" value="ECO:0007669"/>
    <property type="project" value="InterPro"/>
</dbReference>
<dbReference type="AlphaFoldDB" id="A0A0N8DDY2"/>
<dbReference type="Pfam" id="PF00282">
    <property type="entry name" value="Pyridoxal_deC"/>
    <property type="match status" value="1"/>
</dbReference>
<dbReference type="Proteomes" id="UP000076858">
    <property type="component" value="Unassembled WGS sequence"/>
</dbReference>
<reference evidence="7 8" key="1">
    <citation type="submission" date="2016-03" db="EMBL/GenBank/DDBJ databases">
        <title>EvidentialGene: Evidence-directed Construction of Genes on Genomes.</title>
        <authorList>
            <person name="Gilbert D.G."/>
            <person name="Choi J.-H."/>
            <person name="Mockaitis K."/>
            <person name="Colbourne J."/>
            <person name="Pfrender M."/>
        </authorList>
    </citation>
    <scope>NUCLEOTIDE SEQUENCE [LARGE SCALE GENOMIC DNA]</scope>
    <source>
        <strain evidence="7 8">Xinb3</strain>
        <tissue evidence="7">Complete organism</tissue>
    </source>
</reference>
<dbReference type="InterPro" id="IPR021115">
    <property type="entry name" value="Pyridoxal-P_BS"/>
</dbReference>
<dbReference type="InterPro" id="IPR010977">
    <property type="entry name" value="Aromatic_deC"/>
</dbReference>
<dbReference type="GO" id="GO:0019752">
    <property type="term" value="P:carboxylic acid metabolic process"/>
    <property type="evidence" value="ECO:0007669"/>
    <property type="project" value="InterPro"/>
</dbReference>
<dbReference type="InterPro" id="IPR015422">
    <property type="entry name" value="PyrdxlP-dep_Trfase_small"/>
</dbReference>
<evidence type="ECO:0000313" key="8">
    <source>
        <dbReference type="Proteomes" id="UP000076858"/>
    </source>
</evidence>
<dbReference type="Gene3D" id="1.20.1340.10">
    <property type="entry name" value="dopa decarboxylase, N-terminal domain"/>
    <property type="match status" value="1"/>
</dbReference>
<evidence type="ECO:0000256" key="4">
    <source>
        <dbReference type="ARBA" id="ARBA00022898"/>
    </source>
</evidence>